<dbReference type="STRING" id="1379870.SD10_12835"/>
<proteinExistence type="predicted"/>
<dbReference type="Pfam" id="PF04734">
    <property type="entry name" value="Ceramidase_alk"/>
    <property type="match status" value="1"/>
</dbReference>
<keyword evidence="3" id="KW-1185">Reference proteome</keyword>
<protein>
    <recommendedName>
        <fullName evidence="1">Neutral/alkaline non-lysosomal ceramidase N-terminal domain-containing protein</fullName>
    </recommendedName>
</protein>
<sequence length="419" mass="45392">MKPKYRLVAFVLALIIINGLAFSIALVDKTSYKNALYYRFTRQRFAWIVSSPPPQHAIHAGWAKVSLNSAFSTTNATTGRSLPADSIFTRAIVFDNGTTKAVVVSIDLLMMPPLVAAELQKRLPKLGLDWKNVYLGATNSHPNLGGWANDYVSRKSLGDYDEKLVDNLTNAVLQAVSSAQKNSAPVQTGYAQLEDAHFLKLQKRSGESAVIYSANAPQLVADLATSSSAGSVGSLMTTQLEKDTGSFLLYMAGAVDRPTENVEAAAGQANGLVARVVLILKGLPLHTDSTLVAQTVPLIQSDPQVRISKSWRIKPWLVKAIYGDYGADMKALRIGRTVFVGNPGAFSAELASAIQATPTGERNNLVITSYNGGNIGQIVPDSYYYDPKSPYDMRDMNRFGPHTSAFITEMVQNLVSSLK</sequence>
<dbReference type="OrthoDB" id="928338at2"/>
<dbReference type="InterPro" id="IPR031329">
    <property type="entry name" value="NEUT/ALK_ceramidase_N"/>
</dbReference>
<reference evidence="2 3" key="1">
    <citation type="journal article" date="2014" name="Curr. Microbiol.">
        <title>Spirosoma radiotolerans sp. nov., a gamma-radiation-resistant bacterium isolated from gamma ray-irradiated soil.</title>
        <authorList>
            <person name="Lee J.J."/>
            <person name="Srinivasan S."/>
            <person name="Lim S."/>
            <person name="Joe M."/>
            <person name="Im S."/>
            <person name="Bae S.I."/>
            <person name="Park K.R."/>
            <person name="Han J.H."/>
            <person name="Park S.H."/>
            <person name="Joo B.M."/>
            <person name="Park S.J."/>
            <person name="Kim M.K."/>
        </authorList>
    </citation>
    <scope>NUCLEOTIDE SEQUENCE [LARGE SCALE GENOMIC DNA]</scope>
    <source>
        <strain evidence="2 3">DG5A</strain>
    </source>
</reference>
<evidence type="ECO:0000313" key="3">
    <source>
        <dbReference type="Proteomes" id="UP000033054"/>
    </source>
</evidence>
<dbReference type="PATRIC" id="fig|1379870.5.peg.2789"/>
<dbReference type="EMBL" id="CP010429">
    <property type="protein sequence ID" value="AKD55653.1"/>
    <property type="molecule type" value="Genomic_DNA"/>
</dbReference>
<feature type="domain" description="Neutral/alkaline non-lysosomal ceramidase N-terminal" evidence="1">
    <location>
        <begin position="87"/>
        <end position="196"/>
    </location>
</feature>
<dbReference type="Proteomes" id="UP000033054">
    <property type="component" value="Chromosome"/>
</dbReference>
<organism evidence="2 3">
    <name type="scientific">Spirosoma radiotolerans</name>
    <dbReference type="NCBI Taxonomy" id="1379870"/>
    <lineage>
        <taxon>Bacteria</taxon>
        <taxon>Pseudomonadati</taxon>
        <taxon>Bacteroidota</taxon>
        <taxon>Cytophagia</taxon>
        <taxon>Cytophagales</taxon>
        <taxon>Cytophagaceae</taxon>
        <taxon>Spirosoma</taxon>
    </lineage>
</organism>
<gene>
    <name evidence="2" type="ORF">SD10_12835</name>
</gene>
<evidence type="ECO:0000313" key="2">
    <source>
        <dbReference type="EMBL" id="AKD55653.1"/>
    </source>
</evidence>
<dbReference type="RefSeq" id="WP_046574148.1">
    <property type="nucleotide sequence ID" value="NZ_CP010429.1"/>
</dbReference>
<dbReference type="HOGENOM" id="CLU_568481_0_0_10"/>
<name>A0A0E3ZV84_9BACT</name>
<dbReference type="AlphaFoldDB" id="A0A0E3ZV84"/>
<evidence type="ECO:0000259" key="1">
    <source>
        <dbReference type="Pfam" id="PF04734"/>
    </source>
</evidence>
<accession>A0A0E3ZV84</accession>
<dbReference type="KEGG" id="srd:SD10_12835"/>